<dbReference type="Proteomes" id="UP000614460">
    <property type="component" value="Unassembled WGS sequence"/>
</dbReference>
<comment type="caution">
    <text evidence="1">The sequence shown here is derived from an EMBL/GenBank/DDBJ whole genome shotgun (WGS) entry which is preliminary data.</text>
</comment>
<sequence length="311" mass="34368">MALDLSKLQDYTRDAQGEHLTATIMEADTVKHLNSTGGTVMVGVKYQEAIPFMDGDVTIQSGEDCGRNPIGNTSFDLGKITVVPLKSNEDLCPKKLEKKWLGNLLRAGQEPYTEMIFANQVMALKANKISVINENMLWSGDTESDDVNLNKFDGFIKLYGEANMIDLGAGATLTEQLQNALLTVPTEIKNAEDFYILLSHEDLELLNLEKARANYFDKGEESKLFGTSARLVAVKGLQNKGQFWFGRSRSYVVGTDLLGEIDGEGASMEFSNETKKIYLDFYYALGANLIFKDELKVFKKASTPVAPEGGE</sequence>
<evidence type="ECO:0000313" key="1">
    <source>
        <dbReference type="EMBL" id="GGE28295.1"/>
    </source>
</evidence>
<evidence type="ECO:0008006" key="3">
    <source>
        <dbReference type="Google" id="ProtNLM"/>
    </source>
</evidence>
<reference evidence="1" key="2">
    <citation type="submission" date="2020-09" db="EMBL/GenBank/DDBJ databases">
        <authorList>
            <person name="Sun Q."/>
            <person name="Zhou Y."/>
        </authorList>
    </citation>
    <scope>NUCLEOTIDE SEQUENCE</scope>
    <source>
        <strain evidence="1">CGMCC 1.15966</strain>
    </source>
</reference>
<accession>A0A8H9G1K9</accession>
<organism evidence="1 2">
    <name type="scientific">Sphingobacterium cellulitidis</name>
    <dbReference type="NCBI Taxonomy" id="1768011"/>
    <lineage>
        <taxon>Bacteria</taxon>
        <taxon>Pseudomonadati</taxon>
        <taxon>Bacteroidota</taxon>
        <taxon>Sphingobacteriia</taxon>
        <taxon>Sphingobacteriales</taxon>
        <taxon>Sphingobacteriaceae</taxon>
        <taxon>Sphingobacterium</taxon>
    </lineage>
</organism>
<dbReference type="AlphaFoldDB" id="A0A8H9G1K9"/>
<name>A0A8H9G1K9_9SPHI</name>
<dbReference type="RefSeq" id="WP_182498257.1">
    <property type="nucleotide sequence ID" value="NZ_BMKM01000008.1"/>
</dbReference>
<keyword evidence="2" id="KW-1185">Reference proteome</keyword>
<dbReference type="EMBL" id="BMKM01000008">
    <property type="protein sequence ID" value="GGE28295.1"/>
    <property type="molecule type" value="Genomic_DNA"/>
</dbReference>
<reference evidence="1" key="1">
    <citation type="journal article" date="2014" name="Int. J. Syst. Evol. Microbiol.">
        <title>Complete genome sequence of Corynebacterium casei LMG S-19264T (=DSM 44701T), isolated from a smear-ripened cheese.</title>
        <authorList>
            <consortium name="US DOE Joint Genome Institute (JGI-PGF)"/>
            <person name="Walter F."/>
            <person name="Albersmeier A."/>
            <person name="Kalinowski J."/>
            <person name="Ruckert C."/>
        </authorList>
    </citation>
    <scope>NUCLEOTIDE SEQUENCE</scope>
    <source>
        <strain evidence="1">CGMCC 1.15966</strain>
    </source>
</reference>
<gene>
    <name evidence="1" type="ORF">GCM10011516_27450</name>
</gene>
<protein>
    <recommendedName>
        <fullName evidence="3">Major capsid protein</fullName>
    </recommendedName>
</protein>
<evidence type="ECO:0000313" key="2">
    <source>
        <dbReference type="Proteomes" id="UP000614460"/>
    </source>
</evidence>
<proteinExistence type="predicted"/>